<dbReference type="SMR" id="A0A0M4EH17"/>
<dbReference type="STRING" id="30019.A0A0M4EH17"/>
<name>A0A0M4EH17_DROBS</name>
<accession>A0A0M4EH17</accession>
<keyword evidence="5 13" id="KW-0732">Signal</keyword>
<dbReference type="GO" id="GO:0004252">
    <property type="term" value="F:serine-type endopeptidase activity"/>
    <property type="evidence" value="ECO:0007669"/>
    <property type="project" value="UniProtKB-EC"/>
</dbReference>
<dbReference type="CDD" id="cd00190">
    <property type="entry name" value="Tryp_SPc"/>
    <property type="match status" value="1"/>
</dbReference>
<keyword evidence="7 12" id="KW-0720">Serine protease</keyword>
<dbReference type="GO" id="GO:0005576">
    <property type="term" value="C:extracellular region"/>
    <property type="evidence" value="ECO:0007669"/>
    <property type="project" value="UniProtKB-SubCell"/>
</dbReference>
<comment type="subcellular location">
    <subcellularLocation>
        <location evidence="1">Secreted</location>
        <location evidence="1">Extracellular space</location>
    </subcellularLocation>
</comment>
<dbReference type="PROSITE" id="PS50240">
    <property type="entry name" value="TRYPSIN_DOM"/>
    <property type="match status" value="1"/>
</dbReference>
<dbReference type="PRINTS" id="PR00722">
    <property type="entry name" value="CHYMOTRYPSIN"/>
</dbReference>
<dbReference type="FunFam" id="2.40.10.10:FF:000047">
    <property type="entry name" value="Trypsin eta"/>
    <property type="match status" value="1"/>
</dbReference>
<dbReference type="Proteomes" id="UP000494163">
    <property type="component" value="Chromosome 2L"/>
</dbReference>
<evidence type="ECO:0000256" key="9">
    <source>
        <dbReference type="ARBA" id="ARBA00023157"/>
    </source>
</evidence>
<evidence type="ECO:0000256" key="7">
    <source>
        <dbReference type="ARBA" id="ARBA00022825"/>
    </source>
</evidence>
<evidence type="ECO:0000256" key="6">
    <source>
        <dbReference type="ARBA" id="ARBA00022801"/>
    </source>
</evidence>
<dbReference type="InterPro" id="IPR001254">
    <property type="entry name" value="Trypsin_dom"/>
</dbReference>
<keyword evidence="3" id="KW-0964">Secreted</keyword>
<evidence type="ECO:0000256" key="12">
    <source>
        <dbReference type="RuleBase" id="RU363034"/>
    </source>
</evidence>
<feature type="domain" description="Peptidase S1" evidence="14">
    <location>
        <begin position="22"/>
        <end position="243"/>
    </location>
</feature>
<sequence length="248" mass="26975">MFFNCLLLVLATICLCAADQRIIGGEDESIDQVPWQVSVQFFGNHICGGAIYSEQLVLTAAHCVKQYPSKYLRLRVGATKHNAGGFLYKIIAKSVHEDFACPSFVNDIALLLVRRPLRFSSNVHPIPLAEASPAAGNAAKVSGWGVRHMQRCPYEPSATLQSAEVEIMDSRQCSREMQIKIGDNRICSVAEDKSACKGDSGGPLVVNGKLVGIVSLAKMPGCRGPNVYANVANLRDWIEEAADKLKNK</sequence>
<dbReference type="InterPro" id="IPR001314">
    <property type="entry name" value="Peptidase_S1A"/>
</dbReference>
<keyword evidence="9" id="KW-1015">Disulfide bond</keyword>
<evidence type="ECO:0000313" key="15">
    <source>
        <dbReference type="EMBL" id="ALC40142.1"/>
    </source>
</evidence>
<keyword evidence="16" id="KW-1185">Reference proteome</keyword>
<dbReference type="SMART" id="SM00020">
    <property type="entry name" value="Tryp_SPc"/>
    <property type="match status" value="1"/>
</dbReference>
<dbReference type="PANTHER" id="PTHR24276">
    <property type="entry name" value="POLYSERASE-RELATED"/>
    <property type="match status" value="1"/>
</dbReference>
<evidence type="ECO:0000259" key="14">
    <source>
        <dbReference type="PROSITE" id="PS50240"/>
    </source>
</evidence>
<dbReference type="InterPro" id="IPR018114">
    <property type="entry name" value="TRYPSIN_HIS"/>
</dbReference>
<proteinExistence type="inferred from homology"/>
<evidence type="ECO:0000256" key="13">
    <source>
        <dbReference type="SAM" id="SignalP"/>
    </source>
</evidence>
<evidence type="ECO:0000256" key="2">
    <source>
        <dbReference type="ARBA" id="ARBA00007664"/>
    </source>
</evidence>
<keyword evidence="6 12" id="KW-0378">Hydrolase</keyword>
<feature type="chain" id="PRO_5005793223" description="trypsin" evidence="13">
    <location>
        <begin position="19"/>
        <end position="248"/>
    </location>
</feature>
<dbReference type="AlphaFoldDB" id="A0A0M4EH17"/>
<evidence type="ECO:0000256" key="11">
    <source>
        <dbReference type="ARBA" id="ARBA00038868"/>
    </source>
</evidence>
<dbReference type="SUPFAM" id="SSF50494">
    <property type="entry name" value="Trypsin-like serine proteases"/>
    <property type="match status" value="1"/>
</dbReference>
<dbReference type="InterPro" id="IPR033116">
    <property type="entry name" value="TRYPSIN_SER"/>
</dbReference>
<dbReference type="InterPro" id="IPR009003">
    <property type="entry name" value="Peptidase_S1_PA"/>
</dbReference>
<evidence type="ECO:0000313" key="16">
    <source>
        <dbReference type="Proteomes" id="UP000494163"/>
    </source>
</evidence>
<dbReference type="Gene3D" id="2.40.10.10">
    <property type="entry name" value="Trypsin-like serine proteases"/>
    <property type="match status" value="1"/>
</dbReference>
<dbReference type="Pfam" id="PF00089">
    <property type="entry name" value="Trypsin"/>
    <property type="match status" value="1"/>
</dbReference>
<dbReference type="OrthoDB" id="7855698at2759"/>
<evidence type="ECO:0000256" key="3">
    <source>
        <dbReference type="ARBA" id="ARBA00022525"/>
    </source>
</evidence>
<dbReference type="EMBL" id="CP012523">
    <property type="protein sequence ID" value="ALC40142.1"/>
    <property type="molecule type" value="Genomic_DNA"/>
</dbReference>
<dbReference type="PROSITE" id="PS00134">
    <property type="entry name" value="TRYPSIN_HIS"/>
    <property type="match status" value="1"/>
</dbReference>
<dbReference type="InterPro" id="IPR050430">
    <property type="entry name" value="Peptidase_S1"/>
</dbReference>
<keyword evidence="8" id="KW-0865">Zymogen</keyword>
<gene>
    <name evidence="15" type="ORF">Dbus_chr2Lg2227</name>
</gene>
<dbReference type="PANTHER" id="PTHR24276:SF91">
    <property type="entry name" value="AT26814P-RELATED"/>
    <property type="match status" value="1"/>
</dbReference>
<comment type="catalytic activity">
    <reaction evidence="10">
        <text>Preferential cleavage: Arg-|-Xaa, Lys-|-Xaa.</text>
        <dbReference type="EC" id="3.4.21.4"/>
    </reaction>
</comment>
<evidence type="ECO:0000256" key="1">
    <source>
        <dbReference type="ARBA" id="ARBA00004239"/>
    </source>
</evidence>
<dbReference type="EC" id="3.4.21.4" evidence="11"/>
<protein>
    <recommendedName>
        <fullName evidence="11">trypsin</fullName>
        <ecNumber evidence="11">3.4.21.4</ecNumber>
    </recommendedName>
</protein>
<dbReference type="GO" id="GO:0016485">
    <property type="term" value="P:protein processing"/>
    <property type="evidence" value="ECO:0007669"/>
    <property type="project" value="UniProtKB-ARBA"/>
</dbReference>
<evidence type="ECO:0000256" key="4">
    <source>
        <dbReference type="ARBA" id="ARBA00022670"/>
    </source>
</evidence>
<evidence type="ECO:0000256" key="10">
    <source>
        <dbReference type="ARBA" id="ARBA00036320"/>
    </source>
</evidence>
<comment type="similarity">
    <text evidence="2">Belongs to the peptidase S1 family.</text>
</comment>
<dbReference type="InterPro" id="IPR043504">
    <property type="entry name" value="Peptidase_S1_PA_chymotrypsin"/>
</dbReference>
<reference evidence="15 16" key="1">
    <citation type="submission" date="2015-08" db="EMBL/GenBank/DDBJ databases">
        <title>Ancestral chromatin configuration constrains chromatin evolution on differentiating sex chromosomes in Drosophila.</title>
        <authorList>
            <person name="Zhou Q."/>
            <person name="Bachtrog D."/>
        </authorList>
    </citation>
    <scope>NUCLEOTIDE SEQUENCE [LARGE SCALE GENOMIC DNA]</scope>
    <source>
        <tissue evidence="15">Whole larvae</tissue>
    </source>
</reference>
<organism evidence="15 16">
    <name type="scientific">Drosophila busckii</name>
    <name type="common">Fruit fly</name>
    <dbReference type="NCBI Taxonomy" id="30019"/>
    <lineage>
        <taxon>Eukaryota</taxon>
        <taxon>Metazoa</taxon>
        <taxon>Ecdysozoa</taxon>
        <taxon>Arthropoda</taxon>
        <taxon>Hexapoda</taxon>
        <taxon>Insecta</taxon>
        <taxon>Pterygota</taxon>
        <taxon>Neoptera</taxon>
        <taxon>Endopterygota</taxon>
        <taxon>Diptera</taxon>
        <taxon>Brachycera</taxon>
        <taxon>Muscomorpha</taxon>
        <taxon>Ephydroidea</taxon>
        <taxon>Drosophilidae</taxon>
        <taxon>Drosophila</taxon>
    </lineage>
</organism>
<keyword evidence="4 12" id="KW-0645">Protease</keyword>
<dbReference type="PROSITE" id="PS00135">
    <property type="entry name" value="TRYPSIN_SER"/>
    <property type="match status" value="1"/>
</dbReference>
<feature type="signal peptide" evidence="13">
    <location>
        <begin position="1"/>
        <end position="18"/>
    </location>
</feature>
<evidence type="ECO:0000256" key="8">
    <source>
        <dbReference type="ARBA" id="ARBA00023145"/>
    </source>
</evidence>
<evidence type="ECO:0000256" key="5">
    <source>
        <dbReference type="ARBA" id="ARBA00022729"/>
    </source>
</evidence>